<evidence type="ECO:0000313" key="3">
    <source>
        <dbReference type="Proteomes" id="UP000244855"/>
    </source>
</evidence>
<dbReference type="Proteomes" id="UP000244855">
    <property type="component" value="Unassembled WGS sequence"/>
</dbReference>
<feature type="compositionally biased region" description="Low complexity" evidence="1">
    <location>
        <begin position="414"/>
        <end position="432"/>
    </location>
</feature>
<dbReference type="OrthoDB" id="3741657at2759"/>
<sequence length="488" mass="56165">MVDHLVKSSVAPTTQLDRIPDEVFVWQRGSQSRRLLSRCTRLEQFLRWGRKRRIRLSLFQLPRKRMRARKIILDSDDEVNGEDKDVEGGVSPPIRVGRTPKRLRRRSKAVVSDSEGDTTSFTLGPSEARRDKFPGRLVSSPTSCSNRVTKASRSYIGRQDADAEDDYNKTLDPQDVTIFEDNPYAEEQTDEEEYESDLEMEEQRINQGHHTAKPKTTSRSKRPGTGKPRKPNRPRSTSIPFCLQDTSKQRRSPWASRLYARLKSYRDQCRDTYQRLGDYEETMESLSNSQGPLAKTVASILLRRNLDVEKVKPSQWRRFFNYHDFLMKMYTPPGVYVKLIDVDDWQHDLGCHQRRLTHEQWALFGSKKHMADAAILARQYAKLVAEKERKKSTKPEGVKQVENSNEDDGSSTASPATSENPTETTTNSEWPPVEQLDWAGFTNWLFRCKQADKKFGKETLPVLEQATRPTPNHDSNPTQGMGASSRIR</sequence>
<feature type="compositionally biased region" description="Acidic residues" evidence="1">
    <location>
        <begin position="183"/>
        <end position="200"/>
    </location>
</feature>
<feature type="region of interest" description="Disordered" evidence="1">
    <location>
        <begin position="387"/>
        <end position="433"/>
    </location>
</feature>
<evidence type="ECO:0000256" key="1">
    <source>
        <dbReference type="SAM" id="MobiDB-lite"/>
    </source>
</evidence>
<evidence type="ECO:0000313" key="2">
    <source>
        <dbReference type="EMBL" id="PVH94477.1"/>
    </source>
</evidence>
<accession>A0A2V1D8L5</accession>
<feature type="compositionally biased region" description="Basic residues" evidence="1">
    <location>
        <begin position="98"/>
        <end position="108"/>
    </location>
</feature>
<feature type="compositionally biased region" description="Basic and acidic residues" evidence="1">
    <location>
        <begin position="387"/>
        <end position="399"/>
    </location>
</feature>
<feature type="region of interest" description="Disordered" evidence="1">
    <location>
        <begin position="81"/>
        <end position="248"/>
    </location>
</feature>
<protein>
    <submittedName>
        <fullName evidence="2">Uncharacterized protein</fullName>
    </submittedName>
</protein>
<feature type="compositionally biased region" description="Polar residues" evidence="1">
    <location>
        <begin position="139"/>
        <end position="152"/>
    </location>
</feature>
<name>A0A2V1D8L5_9PLEO</name>
<gene>
    <name evidence="2" type="ORF">DM02DRAFT_661014</name>
</gene>
<dbReference type="AlphaFoldDB" id="A0A2V1D8L5"/>
<feature type="compositionally biased region" description="Polar residues" evidence="1">
    <location>
        <begin position="467"/>
        <end position="482"/>
    </location>
</feature>
<feature type="region of interest" description="Disordered" evidence="1">
    <location>
        <begin position="457"/>
        <end position="488"/>
    </location>
</feature>
<reference evidence="2 3" key="1">
    <citation type="journal article" date="2018" name="Sci. Rep.">
        <title>Comparative genomics provides insights into the lifestyle and reveals functional heterogeneity of dark septate endophytic fungi.</title>
        <authorList>
            <person name="Knapp D.G."/>
            <person name="Nemeth J.B."/>
            <person name="Barry K."/>
            <person name="Hainaut M."/>
            <person name="Henrissat B."/>
            <person name="Johnson J."/>
            <person name="Kuo A."/>
            <person name="Lim J.H.P."/>
            <person name="Lipzen A."/>
            <person name="Nolan M."/>
            <person name="Ohm R.A."/>
            <person name="Tamas L."/>
            <person name="Grigoriev I.V."/>
            <person name="Spatafora J.W."/>
            <person name="Nagy L.G."/>
            <person name="Kovacs G.M."/>
        </authorList>
    </citation>
    <scope>NUCLEOTIDE SEQUENCE [LARGE SCALE GENOMIC DNA]</scope>
    <source>
        <strain evidence="2 3">DSE2036</strain>
    </source>
</reference>
<dbReference type="EMBL" id="KZ805533">
    <property type="protein sequence ID" value="PVH94477.1"/>
    <property type="molecule type" value="Genomic_DNA"/>
</dbReference>
<proteinExistence type="predicted"/>
<keyword evidence="3" id="KW-1185">Reference proteome</keyword>
<feature type="compositionally biased region" description="Basic residues" evidence="1">
    <location>
        <begin position="210"/>
        <end position="233"/>
    </location>
</feature>
<organism evidence="2 3">
    <name type="scientific">Periconia macrospinosa</name>
    <dbReference type="NCBI Taxonomy" id="97972"/>
    <lineage>
        <taxon>Eukaryota</taxon>
        <taxon>Fungi</taxon>
        <taxon>Dikarya</taxon>
        <taxon>Ascomycota</taxon>
        <taxon>Pezizomycotina</taxon>
        <taxon>Dothideomycetes</taxon>
        <taxon>Pleosporomycetidae</taxon>
        <taxon>Pleosporales</taxon>
        <taxon>Massarineae</taxon>
        <taxon>Periconiaceae</taxon>
        <taxon>Periconia</taxon>
    </lineage>
</organism>